<name>L5MF87_MYODS</name>
<dbReference type="GO" id="GO:0004222">
    <property type="term" value="F:metalloendopeptidase activity"/>
    <property type="evidence" value="ECO:0007669"/>
    <property type="project" value="InterPro"/>
</dbReference>
<keyword evidence="1" id="KW-0479">Metal-binding</keyword>
<evidence type="ECO:0000256" key="1">
    <source>
        <dbReference type="ARBA" id="ARBA00022723"/>
    </source>
</evidence>
<accession>L5MF87</accession>
<dbReference type="InterPro" id="IPR036383">
    <property type="entry name" value="TSP1_rpt_sf"/>
</dbReference>
<evidence type="ECO:0000259" key="2">
    <source>
        <dbReference type="PROSITE" id="PS51046"/>
    </source>
</evidence>
<dbReference type="EMBL" id="KB101600">
    <property type="protein sequence ID" value="ELK36403.1"/>
    <property type="molecule type" value="Genomic_DNA"/>
</dbReference>
<dbReference type="Gene3D" id="2.20.100.10">
    <property type="entry name" value="Thrombospondin type-1 (TSP1) repeat"/>
    <property type="match status" value="1"/>
</dbReference>
<dbReference type="SUPFAM" id="SSF82895">
    <property type="entry name" value="TSP-1 type 1 repeat"/>
    <property type="match status" value="1"/>
</dbReference>
<gene>
    <name evidence="3" type="ORF">MDA_GLEAN10022539</name>
</gene>
<reference evidence="4" key="1">
    <citation type="journal article" date="2013" name="Science">
        <title>Comparative analysis of bat genomes provides insight into the evolution of flight and immunity.</title>
        <authorList>
            <person name="Zhang G."/>
            <person name="Cowled C."/>
            <person name="Shi Z."/>
            <person name="Huang Z."/>
            <person name="Bishop-Lilly K.A."/>
            <person name="Fang X."/>
            <person name="Wynne J.W."/>
            <person name="Xiong Z."/>
            <person name="Baker M.L."/>
            <person name="Zhao W."/>
            <person name="Tachedjian M."/>
            <person name="Zhu Y."/>
            <person name="Zhou P."/>
            <person name="Jiang X."/>
            <person name="Ng J."/>
            <person name="Yang L."/>
            <person name="Wu L."/>
            <person name="Xiao J."/>
            <person name="Feng Y."/>
            <person name="Chen Y."/>
            <person name="Sun X."/>
            <person name="Zhang Y."/>
            <person name="Marsh G.A."/>
            <person name="Crameri G."/>
            <person name="Broder C.C."/>
            <person name="Frey K.G."/>
            <person name="Wang L.F."/>
            <person name="Wang J."/>
        </authorList>
    </citation>
    <scope>NUCLEOTIDE SEQUENCE [LARGE SCALE GENOMIC DNA]</scope>
</reference>
<dbReference type="InterPro" id="IPR000884">
    <property type="entry name" value="TSP1_rpt"/>
</dbReference>
<evidence type="ECO:0000313" key="3">
    <source>
        <dbReference type="EMBL" id="ELK36403.1"/>
    </source>
</evidence>
<keyword evidence="4" id="KW-1185">Reference proteome</keyword>
<evidence type="ECO:0000313" key="4">
    <source>
        <dbReference type="Proteomes" id="UP000010556"/>
    </source>
</evidence>
<dbReference type="Pfam" id="PF19030">
    <property type="entry name" value="TSP1_ADAMTS"/>
    <property type="match status" value="1"/>
</dbReference>
<dbReference type="Pfam" id="PF08685">
    <property type="entry name" value="GON"/>
    <property type="match status" value="2"/>
</dbReference>
<organism evidence="3 4">
    <name type="scientific">Myotis davidii</name>
    <name type="common">David's myotis</name>
    <dbReference type="NCBI Taxonomy" id="225400"/>
    <lineage>
        <taxon>Eukaryota</taxon>
        <taxon>Metazoa</taxon>
        <taxon>Chordata</taxon>
        <taxon>Craniata</taxon>
        <taxon>Vertebrata</taxon>
        <taxon>Euteleostomi</taxon>
        <taxon>Mammalia</taxon>
        <taxon>Eutheria</taxon>
        <taxon>Laurasiatheria</taxon>
        <taxon>Chiroptera</taxon>
        <taxon>Yangochiroptera</taxon>
        <taxon>Vespertilionidae</taxon>
        <taxon>Myotis</taxon>
    </lineage>
</organism>
<feature type="domain" description="GON" evidence="2">
    <location>
        <begin position="121"/>
        <end position="168"/>
    </location>
</feature>
<dbReference type="InterPro" id="IPR012314">
    <property type="entry name" value="Pept_M12B_GON-ADAMTSs"/>
</dbReference>
<dbReference type="Proteomes" id="UP000010556">
    <property type="component" value="Unassembled WGS sequence"/>
</dbReference>
<dbReference type="GO" id="GO:0007229">
    <property type="term" value="P:integrin-mediated signaling pathway"/>
    <property type="evidence" value="ECO:0007669"/>
    <property type="project" value="UniProtKB-KW"/>
</dbReference>
<dbReference type="PROSITE" id="PS50092">
    <property type="entry name" value="TSP1"/>
    <property type="match status" value="1"/>
</dbReference>
<proteinExistence type="predicted"/>
<dbReference type="GO" id="GO:0008270">
    <property type="term" value="F:zinc ion binding"/>
    <property type="evidence" value="ECO:0007669"/>
    <property type="project" value="InterPro"/>
</dbReference>
<dbReference type="AlphaFoldDB" id="L5MF87"/>
<keyword evidence="3" id="KW-0401">Integrin</keyword>
<protein>
    <submittedName>
        <fullName evidence="3">A disintegrin and metalloproteinase with thrombospondin motifs 20</fullName>
    </submittedName>
</protein>
<sequence>MCDRSTRPHSQRQCWRQDCIQSQWVAGEWSDCLTSCKMKETHRQVQCIDAQNIQVNESFCDPSTRPLSIKKCKNLPCKYIVVTGDSSQVYCADMHLEDPKEYISLVKGEEDNFSEVYGFSTAKWLAQGSYASVVIHRSQDGTKVYGRCGGFCGKCVPHLTTGLPIQVI</sequence>
<dbReference type="PROSITE" id="PS51046">
    <property type="entry name" value="GON"/>
    <property type="match status" value="1"/>
</dbReference>